<comment type="caution">
    <text evidence="1">The sequence shown here is derived from an EMBL/GenBank/DDBJ whole genome shotgun (WGS) entry which is preliminary data.</text>
</comment>
<gene>
    <name evidence="1" type="ORF">ACFO0B_12340</name>
</gene>
<protein>
    <submittedName>
        <fullName evidence="1">Uncharacterized protein</fullName>
    </submittedName>
</protein>
<name>A0ABV8DSD5_9NOCA</name>
<dbReference type="EMBL" id="JBHSAX010000013">
    <property type="protein sequence ID" value="MFC3962774.1"/>
    <property type="molecule type" value="Genomic_DNA"/>
</dbReference>
<organism evidence="1 2">
    <name type="scientific">Nocardia jiangsuensis</name>
    <dbReference type="NCBI Taxonomy" id="1691563"/>
    <lineage>
        <taxon>Bacteria</taxon>
        <taxon>Bacillati</taxon>
        <taxon>Actinomycetota</taxon>
        <taxon>Actinomycetes</taxon>
        <taxon>Mycobacteriales</taxon>
        <taxon>Nocardiaceae</taxon>
        <taxon>Nocardia</taxon>
    </lineage>
</organism>
<sequence length="97" mass="10412">MTSPSDGVLRFTNATHSRAAMIAVEPVGDVQLGPIDPGDPYTSFVSEGRAPGEYFERRVTRRTGSGPAGVRVRWMIAGIGPRTWVHSLTDLRASTVG</sequence>
<accession>A0ABV8DSD5</accession>
<evidence type="ECO:0000313" key="1">
    <source>
        <dbReference type="EMBL" id="MFC3962774.1"/>
    </source>
</evidence>
<proteinExistence type="predicted"/>
<reference evidence="2" key="1">
    <citation type="journal article" date="2019" name="Int. J. Syst. Evol. Microbiol.">
        <title>The Global Catalogue of Microorganisms (GCM) 10K type strain sequencing project: providing services to taxonomists for standard genome sequencing and annotation.</title>
        <authorList>
            <consortium name="The Broad Institute Genomics Platform"/>
            <consortium name="The Broad Institute Genome Sequencing Center for Infectious Disease"/>
            <person name="Wu L."/>
            <person name="Ma J."/>
        </authorList>
    </citation>
    <scope>NUCLEOTIDE SEQUENCE [LARGE SCALE GENOMIC DNA]</scope>
    <source>
        <strain evidence="2">CGMCC 4.7330</strain>
    </source>
</reference>
<evidence type="ECO:0000313" key="2">
    <source>
        <dbReference type="Proteomes" id="UP001595696"/>
    </source>
</evidence>
<keyword evidence="2" id="KW-1185">Reference proteome</keyword>
<dbReference type="RefSeq" id="WP_378612537.1">
    <property type="nucleotide sequence ID" value="NZ_JBHSAX010000013.1"/>
</dbReference>
<dbReference type="Proteomes" id="UP001595696">
    <property type="component" value="Unassembled WGS sequence"/>
</dbReference>